<name>A0ABM3Q1S8_ACIJB</name>
<feature type="compositionally biased region" description="Basic residues" evidence="1">
    <location>
        <begin position="88"/>
        <end position="97"/>
    </location>
</feature>
<feature type="compositionally biased region" description="Basic and acidic residues" evidence="1">
    <location>
        <begin position="49"/>
        <end position="84"/>
    </location>
</feature>
<feature type="region of interest" description="Disordered" evidence="1">
    <location>
        <begin position="148"/>
        <end position="235"/>
    </location>
</feature>
<feature type="compositionally biased region" description="Pro residues" evidence="1">
    <location>
        <begin position="372"/>
        <end position="381"/>
    </location>
</feature>
<dbReference type="RefSeq" id="XP_053077885.1">
    <property type="nucleotide sequence ID" value="XM_053221910.1"/>
</dbReference>
<dbReference type="GeneID" id="128315395"/>
<accession>A0ABM3Q1S8</accession>
<evidence type="ECO:0000313" key="2">
    <source>
        <dbReference type="Proteomes" id="UP001652583"/>
    </source>
</evidence>
<organism evidence="2 3">
    <name type="scientific">Acinonyx jubatus</name>
    <name type="common">Cheetah</name>
    <dbReference type="NCBI Taxonomy" id="32536"/>
    <lineage>
        <taxon>Eukaryota</taxon>
        <taxon>Metazoa</taxon>
        <taxon>Chordata</taxon>
        <taxon>Craniata</taxon>
        <taxon>Vertebrata</taxon>
        <taxon>Euteleostomi</taxon>
        <taxon>Mammalia</taxon>
        <taxon>Eutheria</taxon>
        <taxon>Laurasiatheria</taxon>
        <taxon>Carnivora</taxon>
        <taxon>Feliformia</taxon>
        <taxon>Felidae</taxon>
        <taxon>Felinae</taxon>
        <taxon>Acinonyx</taxon>
    </lineage>
</organism>
<protein>
    <submittedName>
        <fullName evidence="3">Nascent polypeptide-associated complex subunit alpha, muscle-specific form-like</fullName>
    </submittedName>
</protein>
<reference evidence="3" key="1">
    <citation type="submission" date="2025-08" db="UniProtKB">
        <authorList>
            <consortium name="RefSeq"/>
        </authorList>
    </citation>
    <scope>IDENTIFICATION</scope>
    <source>
        <tissue evidence="3">Blood</tissue>
    </source>
</reference>
<feature type="compositionally biased region" description="Basic residues" evidence="1">
    <location>
        <begin position="187"/>
        <end position="197"/>
    </location>
</feature>
<feature type="region of interest" description="Disordered" evidence="1">
    <location>
        <begin position="1"/>
        <end position="102"/>
    </location>
</feature>
<sequence>MSVPWNFTLSTDNASGTHKDSADTQRVEGGWRPGGGERSWHNSWLPEPTRGDPEEDAASKEERGKEARDPAGRRNRHRVPEEAGRSQAARHRPRRTPTFKIILPSKPRRCQTPFHKEPVNSWAWGFEEQSGCDWRGPPDTLLRHCPRWGSPTAAARCRSTRGTSSRTRGAEAPRRQVTRRLTPSTHARPRARLRRPHPSGSRDTPAASRPTLLDGRNCRPLPPSPPRPRLRAVLSPNYQCPPDGWVERPCPGKAACGRLPRARGTEGLLSKRTHIIHAKLIPAASRPPARGCAPSLAKPRSLHPPPPPPPGGGVPGSAGDGTSRESCKMSTPWAKRGGRRQGRAGPPRPLHFYRRRKRVWSGHRSPRLSGPPSHPARPGPLPGHCLTPGPGRPRRAASANR</sequence>
<feature type="compositionally biased region" description="Pro residues" evidence="1">
    <location>
        <begin position="302"/>
        <end position="312"/>
    </location>
</feature>
<evidence type="ECO:0000313" key="3">
    <source>
        <dbReference type="RefSeq" id="XP_053077885.1"/>
    </source>
</evidence>
<feature type="compositionally biased region" description="Low complexity" evidence="1">
    <location>
        <begin position="152"/>
        <end position="167"/>
    </location>
</feature>
<proteinExistence type="predicted"/>
<keyword evidence="2" id="KW-1185">Reference proteome</keyword>
<dbReference type="Proteomes" id="UP001652583">
    <property type="component" value="Chromosome C2"/>
</dbReference>
<evidence type="ECO:0000256" key="1">
    <source>
        <dbReference type="SAM" id="MobiDB-lite"/>
    </source>
</evidence>
<feature type="region of interest" description="Disordered" evidence="1">
    <location>
        <begin position="279"/>
        <end position="401"/>
    </location>
</feature>
<feature type="compositionally biased region" description="Polar residues" evidence="1">
    <location>
        <begin position="1"/>
        <end position="16"/>
    </location>
</feature>
<feature type="compositionally biased region" description="Basic residues" evidence="1">
    <location>
        <begin position="351"/>
        <end position="366"/>
    </location>
</feature>
<feature type="compositionally biased region" description="Basic and acidic residues" evidence="1">
    <location>
        <begin position="17"/>
        <end position="26"/>
    </location>
</feature>
<gene>
    <name evidence="3" type="primary">LOC128315395</name>
</gene>